<dbReference type="Pfam" id="PF08531">
    <property type="entry name" value="Bac_rhamnosid_N"/>
    <property type="match status" value="1"/>
</dbReference>
<evidence type="ECO:0000256" key="1">
    <source>
        <dbReference type="ARBA" id="ARBA00001445"/>
    </source>
</evidence>
<dbReference type="InterPro" id="IPR016007">
    <property type="entry name" value="Alpha_rhamnosid"/>
</dbReference>
<dbReference type="Gene3D" id="2.60.120.260">
    <property type="entry name" value="Galactose-binding domain-like"/>
    <property type="match status" value="2"/>
</dbReference>
<accession>A0A9D1EF45</accession>
<dbReference type="EC" id="3.2.1.40" evidence="2"/>
<dbReference type="InterPro" id="IPR008928">
    <property type="entry name" value="6-hairpin_glycosidase_sf"/>
</dbReference>
<feature type="domain" description="Bacterial alpha-L-rhamnosidase N-terminal" evidence="5">
    <location>
        <begin position="207"/>
        <end position="377"/>
    </location>
</feature>
<dbReference type="GO" id="GO:0030596">
    <property type="term" value="F:alpha-L-rhamnosidase activity"/>
    <property type="evidence" value="ECO:0007669"/>
    <property type="project" value="UniProtKB-EC"/>
</dbReference>
<dbReference type="PANTHER" id="PTHR33307">
    <property type="entry name" value="ALPHA-RHAMNOSIDASE (EUROFUNG)"/>
    <property type="match status" value="1"/>
</dbReference>
<dbReference type="Gene3D" id="2.60.40.10">
    <property type="entry name" value="Immunoglobulins"/>
    <property type="match status" value="1"/>
</dbReference>
<evidence type="ECO:0000313" key="9">
    <source>
        <dbReference type="Proteomes" id="UP000824201"/>
    </source>
</evidence>
<reference evidence="8" key="1">
    <citation type="submission" date="2020-10" db="EMBL/GenBank/DDBJ databases">
        <authorList>
            <person name="Gilroy R."/>
        </authorList>
    </citation>
    <scope>NUCLEOTIDE SEQUENCE</scope>
    <source>
        <strain evidence="8">ChiW13-3771</strain>
    </source>
</reference>
<dbReference type="Pfam" id="PF05592">
    <property type="entry name" value="Bac_rhamnosid"/>
    <property type="match status" value="1"/>
</dbReference>
<comment type="caution">
    <text evidence="8">The sequence shown here is derived from an EMBL/GenBank/DDBJ whole genome shotgun (WGS) entry which is preliminary data.</text>
</comment>
<name>A0A9D1EF45_9FIRM</name>
<dbReference type="InterPro" id="IPR008902">
    <property type="entry name" value="Rhamnosid_concanavalin"/>
</dbReference>
<sequence length="938" mass="107354">MRKQWKWIVVFLLAALLLTAIGIMLHVGKMDKIRHEELRRESMEAEEQGKENTVPETVDVGGQNQEQIQHKEEIQISKLRTNHLENPIGYELDPLTLSWVTSSNSENAVKQIAAQVIIFQGDRVVFDSGKQEDINSLSYTPDLLLEPYTRYEWQVTVWAEDGSFATSEKAYFETAKMEEAWEANWITSELEDDISPYFRKEFSIDSEIVQARAYVCGLGLYEMEINGSKVGDEYLMPGYHAYDQMLQYQTYDITDMLISGENTVGAIVGNGWYKGRFFPEGGYENIYGDRMSFLCEIRITDRDGNVTVIGTDETWKSAASPIISGNIYDGEVYDASMEQKGWSTPEFDDSNWSGVQLSDEGYERLAARCNPPIHIVEERSPVEVITTPKGEIVLDFGQNITGWVKFHVEQEAGQEVKLSYGEILQDGCFYRDNLRTAKAEYTYISDGNEEEMRPKFTFYGFRYVKVEGIETVNPEDFIACVVTSDLEQTGWIETSNPDVNQLFSNAYWAQKDNFLDIPTDCPQRDERMGWTGDAAIFSSTACQNMDTAAFYRHFMKNLALEQAYNENGAVPLFVPVPKPEGATHPYLNMKGEGISIWGDVATILPWNVYTMYGDKQQLITDYPVMKAWTDYIIEQDKENGDQGLWLTGDKHLGDWLALDQKSDDISNPFGATDLFYTASAFYYQSANLTAKAAEIIGYEEEANYYRERAEKIKSSIQEKYFNSDGTLNIEETQTAYVISLYMELFQPEWEATQVERLKALLDQEDVHLTTGFAGTPLLCRVLSDYGLNEYAYTLLLNDDYPSWLYEVKLGATTVWERWNSVLEDGSISETGMNSLNHYSYGSIVDWMYQNMCGLRPVEEEPGYKKAIIAPQPDPRMEWIKMRRDTASGTYEIEWSYQEDGSIYYKITIPFDCEAEVRIPGMESQTLKTGTYEFRSENQ</sequence>
<feature type="domain" description="Alpha-L-rhamnosidase concanavalin-like" evidence="4">
    <location>
        <begin position="386"/>
        <end position="482"/>
    </location>
</feature>
<dbReference type="PANTHER" id="PTHR33307:SF6">
    <property type="entry name" value="ALPHA-RHAMNOSIDASE (EUROFUNG)-RELATED"/>
    <property type="match status" value="1"/>
</dbReference>
<keyword evidence="3 8" id="KW-0378">Hydrolase</keyword>
<evidence type="ECO:0000259" key="4">
    <source>
        <dbReference type="Pfam" id="PF05592"/>
    </source>
</evidence>
<dbReference type="InterPro" id="IPR035398">
    <property type="entry name" value="Bac_rhamnosid_C"/>
</dbReference>
<dbReference type="InterPro" id="IPR012341">
    <property type="entry name" value="6hp_glycosidase-like_sf"/>
</dbReference>
<proteinExistence type="predicted"/>
<dbReference type="Pfam" id="PF17390">
    <property type="entry name" value="Bac_rhamnosid_C"/>
    <property type="match status" value="1"/>
</dbReference>
<dbReference type="InterPro" id="IPR013737">
    <property type="entry name" value="Bac_rhamnosid_N"/>
</dbReference>
<protein>
    <recommendedName>
        <fullName evidence="2">alpha-L-rhamnosidase</fullName>
        <ecNumber evidence="2">3.2.1.40</ecNumber>
    </recommendedName>
</protein>
<evidence type="ECO:0000259" key="5">
    <source>
        <dbReference type="Pfam" id="PF08531"/>
    </source>
</evidence>
<feature type="domain" description="Alpha-L-rhamnosidase C-terminal" evidence="7">
    <location>
        <begin position="853"/>
        <end position="927"/>
    </location>
</feature>
<dbReference type="SUPFAM" id="SSF48208">
    <property type="entry name" value="Six-hairpin glycosidases"/>
    <property type="match status" value="1"/>
</dbReference>
<dbReference type="Proteomes" id="UP000824201">
    <property type="component" value="Unassembled WGS sequence"/>
</dbReference>
<evidence type="ECO:0000259" key="7">
    <source>
        <dbReference type="Pfam" id="PF17390"/>
    </source>
</evidence>
<feature type="domain" description="Alpha-L-rhamnosidase six-hairpin glycosidase" evidence="6">
    <location>
        <begin position="487"/>
        <end position="851"/>
    </location>
</feature>
<organism evidence="8 9">
    <name type="scientific">Candidatus Fimimorpha faecalis</name>
    <dbReference type="NCBI Taxonomy" id="2840824"/>
    <lineage>
        <taxon>Bacteria</taxon>
        <taxon>Bacillati</taxon>
        <taxon>Bacillota</taxon>
        <taxon>Clostridia</taxon>
        <taxon>Eubacteriales</taxon>
        <taxon>Candidatus Fimimorpha</taxon>
    </lineage>
</organism>
<gene>
    <name evidence="8" type="ORF">IAC96_08735</name>
</gene>
<reference evidence="8" key="2">
    <citation type="journal article" date="2021" name="PeerJ">
        <title>Extensive microbial diversity within the chicken gut microbiome revealed by metagenomics and culture.</title>
        <authorList>
            <person name="Gilroy R."/>
            <person name="Ravi A."/>
            <person name="Getino M."/>
            <person name="Pursley I."/>
            <person name="Horton D.L."/>
            <person name="Alikhan N.F."/>
            <person name="Baker D."/>
            <person name="Gharbi K."/>
            <person name="Hall N."/>
            <person name="Watson M."/>
            <person name="Adriaenssens E.M."/>
            <person name="Foster-Nyarko E."/>
            <person name="Jarju S."/>
            <person name="Secka A."/>
            <person name="Antonio M."/>
            <person name="Oren A."/>
            <person name="Chaudhuri R.R."/>
            <person name="La Ragione R."/>
            <person name="Hildebrand F."/>
            <person name="Pallen M.J."/>
        </authorList>
    </citation>
    <scope>NUCLEOTIDE SEQUENCE</scope>
    <source>
        <strain evidence="8">ChiW13-3771</strain>
    </source>
</reference>
<comment type="catalytic activity">
    <reaction evidence="1">
        <text>Hydrolysis of terminal non-reducing alpha-L-rhamnose residues in alpha-L-rhamnosides.</text>
        <dbReference type="EC" id="3.2.1.40"/>
    </reaction>
</comment>
<dbReference type="Gene3D" id="2.60.420.10">
    <property type="entry name" value="Maltose phosphorylase, domain 3"/>
    <property type="match status" value="1"/>
</dbReference>
<dbReference type="Pfam" id="PF25788">
    <property type="entry name" value="Ig_Rha78A_N"/>
    <property type="match status" value="1"/>
</dbReference>
<dbReference type="InterPro" id="IPR035396">
    <property type="entry name" value="Bac_rhamnosid6H"/>
</dbReference>
<dbReference type="Gene3D" id="1.50.10.10">
    <property type="match status" value="1"/>
</dbReference>
<dbReference type="GO" id="GO:0005975">
    <property type="term" value="P:carbohydrate metabolic process"/>
    <property type="evidence" value="ECO:0007669"/>
    <property type="project" value="InterPro"/>
</dbReference>
<dbReference type="InterPro" id="IPR013783">
    <property type="entry name" value="Ig-like_fold"/>
</dbReference>
<evidence type="ECO:0000259" key="6">
    <source>
        <dbReference type="Pfam" id="PF17389"/>
    </source>
</evidence>
<dbReference type="Pfam" id="PF17389">
    <property type="entry name" value="Bac_rhamnosid6H"/>
    <property type="match status" value="1"/>
</dbReference>
<dbReference type="EMBL" id="DVHN01000111">
    <property type="protein sequence ID" value="HIR89020.1"/>
    <property type="molecule type" value="Genomic_DNA"/>
</dbReference>
<dbReference type="AlphaFoldDB" id="A0A9D1EF45"/>
<evidence type="ECO:0000256" key="3">
    <source>
        <dbReference type="ARBA" id="ARBA00022801"/>
    </source>
</evidence>
<dbReference type="PIRSF" id="PIRSF010631">
    <property type="entry name" value="A-rhamnsds"/>
    <property type="match status" value="1"/>
</dbReference>
<evidence type="ECO:0000256" key="2">
    <source>
        <dbReference type="ARBA" id="ARBA00012652"/>
    </source>
</evidence>
<evidence type="ECO:0000313" key="8">
    <source>
        <dbReference type="EMBL" id="HIR89020.1"/>
    </source>
</evidence>